<dbReference type="AlphaFoldDB" id="A0A0F9ICF0"/>
<dbReference type="EMBL" id="LAZR01012778">
    <property type="protein sequence ID" value="KKM25137.1"/>
    <property type="molecule type" value="Genomic_DNA"/>
</dbReference>
<comment type="caution">
    <text evidence="1">The sequence shown here is derived from an EMBL/GenBank/DDBJ whole genome shotgun (WGS) entry which is preliminary data.</text>
</comment>
<evidence type="ECO:0000313" key="1">
    <source>
        <dbReference type="EMBL" id="KKM25137.1"/>
    </source>
</evidence>
<protein>
    <submittedName>
        <fullName evidence="1">Uncharacterized protein</fullName>
    </submittedName>
</protein>
<name>A0A0F9ICF0_9ZZZZ</name>
<sequence length="112" mass="11840">MIKKSILLSMGKNTTSGGAIMTPSSGSEKAFNGFNHGKGQIDFKVIGQSRPLVQLLPTSIHLKEEGAVDGGPSVAIVMQDSLGTAAFGQLSLNMWNEGLKDIGYKIVKDDDC</sequence>
<reference evidence="1" key="1">
    <citation type="journal article" date="2015" name="Nature">
        <title>Complex archaea that bridge the gap between prokaryotes and eukaryotes.</title>
        <authorList>
            <person name="Spang A."/>
            <person name="Saw J.H."/>
            <person name="Jorgensen S.L."/>
            <person name="Zaremba-Niedzwiedzka K."/>
            <person name="Martijn J."/>
            <person name="Lind A.E."/>
            <person name="van Eijk R."/>
            <person name="Schleper C."/>
            <person name="Guy L."/>
            <person name="Ettema T.J."/>
        </authorList>
    </citation>
    <scope>NUCLEOTIDE SEQUENCE</scope>
</reference>
<gene>
    <name evidence="1" type="ORF">LCGC14_1597930</name>
</gene>
<organism evidence="1">
    <name type="scientific">marine sediment metagenome</name>
    <dbReference type="NCBI Taxonomy" id="412755"/>
    <lineage>
        <taxon>unclassified sequences</taxon>
        <taxon>metagenomes</taxon>
        <taxon>ecological metagenomes</taxon>
    </lineage>
</organism>
<accession>A0A0F9ICF0</accession>
<proteinExistence type="predicted"/>